<dbReference type="PANTHER" id="PTHR13847">
    <property type="entry name" value="SARCOSINE DEHYDROGENASE-RELATED"/>
    <property type="match status" value="1"/>
</dbReference>
<evidence type="ECO:0000259" key="2">
    <source>
        <dbReference type="Pfam" id="PF01266"/>
    </source>
</evidence>
<keyword evidence="4" id="KW-1185">Reference proteome</keyword>
<dbReference type="Proteomes" id="UP000607796">
    <property type="component" value="Unassembled WGS sequence"/>
</dbReference>
<dbReference type="Gene3D" id="3.50.50.60">
    <property type="entry name" value="FAD/NAD(P)-binding domain"/>
    <property type="match status" value="1"/>
</dbReference>
<evidence type="ECO:0000313" key="4">
    <source>
        <dbReference type="Proteomes" id="UP000607796"/>
    </source>
</evidence>
<protein>
    <submittedName>
        <fullName evidence="3">FAD-binding oxidoreductase</fullName>
    </submittedName>
</protein>
<dbReference type="Gene3D" id="3.30.9.10">
    <property type="entry name" value="D-Amino Acid Oxidase, subunit A, domain 2"/>
    <property type="match status" value="1"/>
</dbReference>
<reference evidence="3 4" key="1">
    <citation type="journal article" date="2021" name="Int. J. Syst. Evol. Microbiol.">
        <title>Salipiger mangrovisoli sp. nov., isolated from mangrove soil and the proposal for the reclassification of Paraphaeobacter pallidus as Salipiger pallidus comb. nov.</title>
        <authorList>
            <person name="Du J."/>
            <person name="Liu Y."/>
            <person name="Pei T."/>
            <person name="Deng M.R."/>
            <person name="Zhu H."/>
        </authorList>
    </citation>
    <scope>NUCLEOTIDE SEQUENCE [LARGE SCALE GENOMIC DNA]</scope>
    <source>
        <strain evidence="3 4">6D45A</strain>
    </source>
</reference>
<organism evidence="3 4">
    <name type="scientific">Salipiger mangrovisoli</name>
    <dbReference type="NCBI Taxonomy" id="2865933"/>
    <lineage>
        <taxon>Bacteria</taxon>
        <taxon>Pseudomonadati</taxon>
        <taxon>Pseudomonadota</taxon>
        <taxon>Alphaproteobacteria</taxon>
        <taxon>Rhodobacterales</taxon>
        <taxon>Roseobacteraceae</taxon>
        <taxon>Salipiger</taxon>
    </lineage>
</organism>
<feature type="domain" description="FAD dependent oxidoreductase" evidence="2">
    <location>
        <begin position="30"/>
        <end position="380"/>
    </location>
</feature>
<dbReference type="EMBL" id="JADFFK010000036">
    <property type="protein sequence ID" value="MBE9640533.1"/>
    <property type="molecule type" value="Genomic_DNA"/>
</dbReference>
<name>A0ABR9XAJ0_9RHOB</name>
<dbReference type="InterPro" id="IPR006076">
    <property type="entry name" value="FAD-dep_OxRdtase"/>
</dbReference>
<dbReference type="InterPro" id="IPR036188">
    <property type="entry name" value="FAD/NAD-bd_sf"/>
</dbReference>
<dbReference type="PANTHER" id="PTHR13847:SF275">
    <property type="entry name" value="GAMMA-GLUTAMYLPUTRESCINE OXIDOREDUCTASE"/>
    <property type="match status" value="1"/>
</dbReference>
<evidence type="ECO:0000256" key="1">
    <source>
        <dbReference type="ARBA" id="ARBA00023002"/>
    </source>
</evidence>
<accession>A0ABR9XAJ0</accession>
<dbReference type="RefSeq" id="WP_194137802.1">
    <property type="nucleotide sequence ID" value="NZ_JADFFK010000036.1"/>
</dbReference>
<keyword evidence="1" id="KW-0560">Oxidoreductase</keyword>
<sequence length="427" mass="44832">MDEFPRGNLWHHSAGEGFAAPPLDRDLDVDLAVIGGGFTGCAAALEAARRGASVALIEAHEIGHGGSGRNVGLVNAGLWLPPDAILAQLGETAGRRLIEVLGAAPAQVFGLIEREGISCEATRNGTLHLAHAPVGAADLASRHRQGTRVGAPVQLLDAAETTRRTGSTAFHGALLDPRAGTVQPLAYCRGLARAAVAAGARLHAGTPVKALSRAGGGWELRAGGHRLRAGAVLMATNAYHEAFTDPFRPSYVTVHYSQFATRPLGDAQRARILPGGEGCWDTALVMSSFRTDQAGRLILGAMGDAEGPGGWLHAGWARRKLAQVYPELAEQPFEHVWQGRIAMTSDHVPKVVRFGDAALAVFGYSGRGIAPGTVFGTAAAVALLEGRDDGLPIAPIDGYAERFTGLRRGYYEFGATLTHALKPRRLG</sequence>
<dbReference type="SUPFAM" id="SSF51905">
    <property type="entry name" value="FAD/NAD(P)-binding domain"/>
    <property type="match status" value="1"/>
</dbReference>
<comment type="caution">
    <text evidence="3">The sequence shown here is derived from an EMBL/GenBank/DDBJ whole genome shotgun (WGS) entry which is preliminary data.</text>
</comment>
<evidence type="ECO:0000313" key="3">
    <source>
        <dbReference type="EMBL" id="MBE9640533.1"/>
    </source>
</evidence>
<dbReference type="PRINTS" id="PR00411">
    <property type="entry name" value="PNDRDTASEI"/>
</dbReference>
<dbReference type="Pfam" id="PF01266">
    <property type="entry name" value="DAO"/>
    <property type="match status" value="1"/>
</dbReference>
<proteinExistence type="predicted"/>
<gene>
    <name evidence="3" type="ORF">IQ782_27150</name>
</gene>